<dbReference type="InterPro" id="IPR036873">
    <property type="entry name" value="Rhodanese-like_dom_sf"/>
</dbReference>
<sequence>MLSKISVLAFFLCICSYISSKAQTTNLTPQEFIAKVKTTKDAQLLDVRTPQEWEAGKIASSNCINFNDVAFKQQIEKLDKNKPVFVYCAAGGRSSKAAPILQQAGFKYIYNLTGGGYKDLANAGLK</sequence>
<evidence type="ECO:0000313" key="3">
    <source>
        <dbReference type="EMBL" id="GGD66663.1"/>
    </source>
</evidence>
<dbReference type="InterPro" id="IPR050229">
    <property type="entry name" value="GlpE_sulfurtransferase"/>
</dbReference>
<feature type="domain" description="Rhodanese" evidence="2">
    <location>
        <begin position="38"/>
        <end position="115"/>
    </location>
</feature>
<evidence type="ECO:0000259" key="2">
    <source>
        <dbReference type="PROSITE" id="PS50206"/>
    </source>
</evidence>
<comment type="caution">
    <text evidence="3">The sequence shown here is derived from an EMBL/GenBank/DDBJ whole genome shotgun (WGS) entry which is preliminary data.</text>
</comment>
<dbReference type="EMBL" id="BMKK01000006">
    <property type="protein sequence ID" value="GGD66663.1"/>
    <property type="molecule type" value="Genomic_DNA"/>
</dbReference>
<dbReference type="Proteomes" id="UP000609064">
    <property type="component" value="Unassembled WGS sequence"/>
</dbReference>
<evidence type="ECO:0000313" key="4">
    <source>
        <dbReference type="Proteomes" id="UP000609064"/>
    </source>
</evidence>
<dbReference type="PANTHER" id="PTHR43031">
    <property type="entry name" value="FAD-DEPENDENT OXIDOREDUCTASE"/>
    <property type="match status" value="1"/>
</dbReference>
<gene>
    <name evidence="3" type="ORF">GCM10011514_33390</name>
</gene>
<organism evidence="3 4">
    <name type="scientific">Emticicia aquatilis</name>
    <dbReference type="NCBI Taxonomy" id="1537369"/>
    <lineage>
        <taxon>Bacteria</taxon>
        <taxon>Pseudomonadati</taxon>
        <taxon>Bacteroidota</taxon>
        <taxon>Cytophagia</taxon>
        <taxon>Cytophagales</taxon>
        <taxon>Leadbetterellaceae</taxon>
        <taxon>Emticicia</taxon>
    </lineage>
</organism>
<evidence type="ECO:0000256" key="1">
    <source>
        <dbReference type="SAM" id="SignalP"/>
    </source>
</evidence>
<dbReference type="InterPro" id="IPR001763">
    <property type="entry name" value="Rhodanese-like_dom"/>
</dbReference>
<dbReference type="SUPFAM" id="SSF52821">
    <property type="entry name" value="Rhodanese/Cell cycle control phosphatase"/>
    <property type="match status" value="1"/>
</dbReference>
<dbReference type="Gene3D" id="3.40.250.10">
    <property type="entry name" value="Rhodanese-like domain"/>
    <property type="match status" value="1"/>
</dbReference>
<dbReference type="SMART" id="SM00450">
    <property type="entry name" value="RHOD"/>
    <property type="match status" value="1"/>
</dbReference>
<dbReference type="PROSITE" id="PS50206">
    <property type="entry name" value="RHODANESE_3"/>
    <property type="match status" value="1"/>
</dbReference>
<dbReference type="Pfam" id="PF00581">
    <property type="entry name" value="Rhodanese"/>
    <property type="match status" value="1"/>
</dbReference>
<reference evidence="3" key="2">
    <citation type="submission" date="2020-09" db="EMBL/GenBank/DDBJ databases">
        <authorList>
            <person name="Sun Q."/>
            <person name="Zhou Y."/>
        </authorList>
    </citation>
    <scope>NUCLEOTIDE SEQUENCE</scope>
    <source>
        <strain evidence="3">CGMCC 1.15958</strain>
    </source>
</reference>
<dbReference type="AlphaFoldDB" id="A0A917DT83"/>
<feature type="signal peptide" evidence="1">
    <location>
        <begin position="1"/>
        <end position="22"/>
    </location>
</feature>
<keyword evidence="1" id="KW-0732">Signal</keyword>
<dbReference type="RefSeq" id="WP_188767518.1">
    <property type="nucleotide sequence ID" value="NZ_BMKK01000006.1"/>
</dbReference>
<keyword evidence="4" id="KW-1185">Reference proteome</keyword>
<dbReference type="PANTHER" id="PTHR43031:SF1">
    <property type="entry name" value="PYRIDINE NUCLEOTIDE-DISULPHIDE OXIDOREDUCTASE"/>
    <property type="match status" value="1"/>
</dbReference>
<name>A0A917DT83_9BACT</name>
<dbReference type="CDD" id="cd00158">
    <property type="entry name" value="RHOD"/>
    <property type="match status" value="1"/>
</dbReference>
<proteinExistence type="predicted"/>
<protein>
    <recommendedName>
        <fullName evidence="2">Rhodanese domain-containing protein</fullName>
    </recommendedName>
</protein>
<feature type="chain" id="PRO_5037668764" description="Rhodanese domain-containing protein" evidence="1">
    <location>
        <begin position="23"/>
        <end position="126"/>
    </location>
</feature>
<reference evidence="3" key="1">
    <citation type="journal article" date="2014" name="Int. J. Syst. Evol. Microbiol.">
        <title>Complete genome sequence of Corynebacterium casei LMG S-19264T (=DSM 44701T), isolated from a smear-ripened cheese.</title>
        <authorList>
            <consortium name="US DOE Joint Genome Institute (JGI-PGF)"/>
            <person name="Walter F."/>
            <person name="Albersmeier A."/>
            <person name="Kalinowski J."/>
            <person name="Ruckert C."/>
        </authorList>
    </citation>
    <scope>NUCLEOTIDE SEQUENCE</scope>
    <source>
        <strain evidence="3">CGMCC 1.15958</strain>
    </source>
</reference>
<accession>A0A917DT83</accession>